<dbReference type="PROSITE" id="PS51257">
    <property type="entry name" value="PROKAR_LIPOPROTEIN"/>
    <property type="match status" value="1"/>
</dbReference>
<dbReference type="Proteomes" id="UP000824469">
    <property type="component" value="Unassembled WGS sequence"/>
</dbReference>
<evidence type="ECO:0000313" key="1">
    <source>
        <dbReference type="EMBL" id="KAH9310877.1"/>
    </source>
</evidence>
<proteinExistence type="predicted"/>
<dbReference type="EMBL" id="JAHRHJ020000006">
    <property type="protein sequence ID" value="KAH9310877.1"/>
    <property type="molecule type" value="Genomic_DNA"/>
</dbReference>
<name>A0AA38FTY2_TAXCH</name>
<dbReference type="AlphaFoldDB" id="A0AA38FTY2"/>
<reference evidence="1 2" key="1">
    <citation type="journal article" date="2021" name="Nat. Plants">
        <title>The Taxus genome provides insights into paclitaxel biosynthesis.</title>
        <authorList>
            <person name="Xiong X."/>
            <person name="Gou J."/>
            <person name="Liao Q."/>
            <person name="Li Y."/>
            <person name="Zhou Q."/>
            <person name="Bi G."/>
            <person name="Li C."/>
            <person name="Du R."/>
            <person name="Wang X."/>
            <person name="Sun T."/>
            <person name="Guo L."/>
            <person name="Liang H."/>
            <person name="Lu P."/>
            <person name="Wu Y."/>
            <person name="Zhang Z."/>
            <person name="Ro D.K."/>
            <person name="Shang Y."/>
            <person name="Huang S."/>
            <person name="Yan J."/>
        </authorList>
    </citation>
    <scope>NUCLEOTIDE SEQUENCE [LARGE SCALE GENOMIC DNA]</scope>
    <source>
        <strain evidence="1">Ta-2019</strain>
    </source>
</reference>
<sequence>MKLAAAAEAEGVCTVLGGGGCGILRRRGSKSWRICKRNLLKQNRLKANFRLQNWPPTGHGSREYLLSGHS</sequence>
<accession>A0AA38FTY2</accession>
<organism evidence="1 2">
    <name type="scientific">Taxus chinensis</name>
    <name type="common">Chinese yew</name>
    <name type="synonym">Taxus wallichiana var. chinensis</name>
    <dbReference type="NCBI Taxonomy" id="29808"/>
    <lineage>
        <taxon>Eukaryota</taxon>
        <taxon>Viridiplantae</taxon>
        <taxon>Streptophyta</taxon>
        <taxon>Embryophyta</taxon>
        <taxon>Tracheophyta</taxon>
        <taxon>Spermatophyta</taxon>
        <taxon>Pinopsida</taxon>
        <taxon>Pinidae</taxon>
        <taxon>Conifers II</taxon>
        <taxon>Cupressales</taxon>
        <taxon>Taxaceae</taxon>
        <taxon>Taxus</taxon>
    </lineage>
</organism>
<keyword evidence="2" id="KW-1185">Reference proteome</keyword>
<feature type="non-terminal residue" evidence="1">
    <location>
        <position position="70"/>
    </location>
</feature>
<gene>
    <name evidence="1" type="ORF">KI387_025912</name>
</gene>
<evidence type="ECO:0000313" key="2">
    <source>
        <dbReference type="Proteomes" id="UP000824469"/>
    </source>
</evidence>
<protein>
    <submittedName>
        <fullName evidence="1">Uncharacterized protein</fullName>
    </submittedName>
</protein>
<comment type="caution">
    <text evidence="1">The sequence shown here is derived from an EMBL/GenBank/DDBJ whole genome shotgun (WGS) entry which is preliminary data.</text>
</comment>